<name>A0A3P6HL54_MESCO</name>
<dbReference type="AlphaFoldDB" id="A0A3P6HL54"/>
<evidence type="ECO:0000256" key="1">
    <source>
        <dbReference type="SAM" id="Coils"/>
    </source>
</evidence>
<feature type="compositionally biased region" description="Basic and acidic residues" evidence="2">
    <location>
        <begin position="141"/>
        <end position="169"/>
    </location>
</feature>
<evidence type="ECO:0000313" key="4">
    <source>
        <dbReference type="Proteomes" id="UP000267029"/>
    </source>
</evidence>
<proteinExistence type="predicted"/>
<dbReference type="Proteomes" id="UP000267029">
    <property type="component" value="Unassembled WGS sequence"/>
</dbReference>
<reference evidence="3 4" key="1">
    <citation type="submission" date="2018-10" db="EMBL/GenBank/DDBJ databases">
        <authorList>
            <consortium name="Pathogen Informatics"/>
        </authorList>
    </citation>
    <scope>NUCLEOTIDE SEQUENCE [LARGE SCALE GENOMIC DNA]</scope>
</reference>
<feature type="compositionally biased region" description="Acidic residues" evidence="2">
    <location>
        <begin position="123"/>
        <end position="136"/>
    </location>
</feature>
<evidence type="ECO:0000256" key="2">
    <source>
        <dbReference type="SAM" id="MobiDB-lite"/>
    </source>
</evidence>
<protein>
    <submittedName>
        <fullName evidence="3">Uncharacterized protein</fullName>
    </submittedName>
</protein>
<feature type="coiled-coil region" evidence="1">
    <location>
        <begin position="79"/>
        <end position="106"/>
    </location>
</feature>
<organism evidence="3 4">
    <name type="scientific">Mesocestoides corti</name>
    <name type="common">Flatworm</name>
    <dbReference type="NCBI Taxonomy" id="53468"/>
    <lineage>
        <taxon>Eukaryota</taxon>
        <taxon>Metazoa</taxon>
        <taxon>Spiralia</taxon>
        <taxon>Lophotrochozoa</taxon>
        <taxon>Platyhelminthes</taxon>
        <taxon>Cestoda</taxon>
        <taxon>Eucestoda</taxon>
        <taxon>Cyclophyllidea</taxon>
        <taxon>Mesocestoididae</taxon>
        <taxon>Mesocestoides</taxon>
    </lineage>
</organism>
<accession>A0A3P6HL54</accession>
<evidence type="ECO:0000313" key="3">
    <source>
        <dbReference type="EMBL" id="VDD76829.1"/>
    </source>
</evidence>
<keyword evidence="1" id="KW-0175">Coiled coil</keyword>
<feature type="region of interest" description="Disordered" evidence="2">
    <location>
        <begin position="121"/>
        <end position="169"/>
    </location>
</feature>
<dbReference type="OrthoDB" id="6286673at2759"/>
<sequence length="169" mass="18773">MVPTAEGNFFAYKFASLPTAIHEFCLSPEENLGTYNIYVKRASFKDDGVLQQFVAEMAGQPVIAPPVLEEVVPIAAEDEESVELSAEELEKRKEFERRRMEVATKGGLDIKAVLGHRFSIPDGEAEDEDEVEEEAEVAAAAERRNTPADDPRVEVTSHDTDSQKCSRQD</sequence>
<gene>
    <name evidence="3" type="ORF">MCOS_LOCUS2832</name>
</gene>
<dbReference type="EMBL" id="UXSR01000522">
    <property type="protein sequence ID" value="VDD76829.1"/>
    <property type="molecule type" value="Genomic_DNA"/>
</dbReference>
<keyword evidence="4" id="KW-1185">Reference proteome</keyword>